<protein>
    <submittedName>
        <fullName evidence="2">Uncharacterized protein</fullName>
    </submittedName>
</protein>
<evidence type="ECO:0000313" key="3">
    <source>
        <dbReference type="Proteomes" id="UP000314294"/>
    </source>
</evidence>
<proteinExistence type="predicted"/>
<dbReference type="EMBL" id="SRLO01000401">
    <property type="protein sequence ID" value="TNN57582.1"/>
    <property type="molecule type" value="Genomic_DNA"/>
</dbReference>
<reference evidence="2 3" key="1">
    <citation type="submission" date="2019-03" db="EMBL/GenBank/DDBJ databases">
        <title>First draft genome of Liparis tanakae, snailfish: a comprehensive survey of snailfish specific genes.</title>
        <authorList>
            <person name="Kim W."/>
            <person name="Song I."/>
            <person name="Jeong J.-H."/>
            <person name="Kim D."/>
            <person name="Kim S."/>
            <person name="Ryu S."/>
            <person name="Song J.Y."/>
            <person name="Lee S.K."/>
        </authorList>
    </citation>
    <scope>NUCLEOTIDE SEQUENCE [LARGE SCALE GENOMIC DNA]</scope>
    <source>
        <tissue evidence="2">Muscle</tissue>
    </source>
</reference>
<name>A0A4Z2GY45_9TELE</name>
<feature type="region of interest" description="Disordered" evidence="1">
    <location>
        <begin position="76"/>
        <end position="99"/>
    </location>
</feature>
<dbReference type="AlphaFoldDB" id="A0A4Z2GY45"/>
<dbReference type="Proteomes" id="UP000314294">
    <property type="component" value="Unassembled WGS sequence"/>
</dbReference>
<accession>A0A4Z2GY45</accession>
<evidence type="ECO:0000313" key="2">
    <source>
        <dbReference type="EMBL" id="TNN57582.1"/>
    </source>
</evidence>
<gene>
    <name evidence="2" type="ORF">EYF80_032184</name>
</gene>
<comment type="caution">
    <text evidence="2">The sequence shown here is derived from an EMBL/GenBank/DDBJ whole genome shotgun (WGS) entry which is preliminary data.</text>
</comment>
<keyword evidence="3" id="KW-1185">Reference proteome</keyword>
<evidence type="ECO:0000256" key="1">
    <source>
        <dbReference type="SAM" id="MobiDB-lite"/>
    </source>
</evidence>
<feature type="compositionally biased region" description="Polar residues" evidence="1">
    <location>
        <begin position="79"/>
        <end position="99"/>
    </location>
</feature>
<sequence length="99" mass="10749">MSPRRIKEASPVIVMERSRMPRRPHLFTVAQSNSQAPPPAHTDSRCSCCGRAQGRTGGGVKRGPALSPALWREFMSADLSDSSSQRGDSGNSPGMLQRR</sequence>
<organism evidence="2 3">
    <name type="scientific">Liparis tanakae</name>
    <name type="common">Tanaka's snailfish</name>
    <dbReference type="NCBI Taxonomy" id="230148"/>
    <lineage>
        <taxon>Eukaryota</taxon>
        <taxon>Metazoa</taxon>
        <taxon>Chordata</taxon>
        <taxon>Craniata</taxon>
        <taxon>Vertebrata</taxon>
        <taxon>Euteleostomi</taxon>
        <taxon>Actinopterygii</taxon>
        <taxon>Neopterygii</taxon>
        <taxon>Teleostei</taxon>
        <taxon>Neoteleostei</taxon>
        <taxon>Acanthomorphata</taxon>
        <taxon>Eupercaria</taxon>
        <taxon>Perciformes</taxon>
        <taxon>Cottioidei</taxon>
        <taxon>Cottales</taxon>
        <taxon>Liparidae</taxon>
        <taxon>Liparis</taxon>
    </lineage>
</organism>